<feature type="transmembrane region" description="Helical" evidence="6">
    <location>
        <begin position="36"/>
        <end position="56"/>
    </location>
</feature>
<protein>
    <submittedName>
        <fullName evidence="8">MFS transporter</fullName>
    </submittedName>
</protein>
<sequence length="129" mass="14162">LLNDTRYSLMFTLGSIAYLISNYIGGILCNKIGQKILLIAGLFGAILGNIILATSVNFNMFILGFVLIQFFLGMMAISINTIIPLIWITGQAIIMNLTHFAYGAGLSVTQKISGILLSNNITWRKIYVI</sequence>
<dbReference type="SUPFAM" id="SSF103473">
    <property type="entry name" value="MFS general substrate transporter"/>
    <property type="match status" value="1"/>
</dbReference>
<dbReference type="PROSITE" id="PS50850">
    <property type="entry name" value="MFS"/>
    <property type="match status" value="1"/>
</dbReference>
<dbReference type="GO" id="GO:0005886">
    <property type="term" value="C:plasma membrane"/>
    <property type="evidence" value="ECO:0007669"/>
    <property type="project" value="UniProtKB-SubCell"/>
</dbReference>
<dbReference type="PANTHER" id="PTHR23514">
    <property type="entry name" value="BYPASS OF STOP CODON PROTEIN 6"/>
    <property type="match status" value="1"/>
</dbReference>
<organism evidence="8 9">
    <name type="scientific">Clostridium perfringens</name>
    <dbReference type="NCBI Taxonomy" id="1502"/>
    <lineage>
        <taxon>Bacteria</taxon>
        <taxon>Bacillati</taxon>
        <taxon>Bacillota</taxon>
        <taxon>Clostridia</taxon>
        <taxon>Eubacteriales</taxon>
        <taxon>Clostridiaceae</taxon>
        <taxon>Clostridium</taxon>
    </lineage>
</organism>
<dbReference type="Pfam" id="PF07690">
    <property type="entry name" value="MFS_1"/>
    <property type="match status" value="1"/>
</dbReference>
<keyword evidence="3 6" id="KW-0812">Transmembrane</keyword>
<keyword evidence="4 6" id="KW-1133">Transmembrane helix</keyword>
<dbReference type="AlphaFoldDB" id="A0AAW9KAV4"/>
<dbReference type="Gene3D" id="1.20.1250.20">
    <property type="entry name" value="MFS general substrate transporter like domains"/>
    <property type="match status" value="1"/>
</dbReference>
<reference evidence="8" key="1">
    <citation type="submission" date="2019-11" db="EMBL/GenBank/DDBJ databases">
        <title>Characterization of Clostridium perfringens isolates from swine manure treated agricultural soils.</title>
        <authorList>
            <person name="Wushke S.T."/>
        </authorList>
    </citation>
    <scope>NUCLEOTIDE SEQUENCE</scope>
    <source>
        <strain evidence="8">X62</strain>
    </source>
</reference>
<evidence type="ECO:0000313" key="8">
    <source>
        <dbReference type="EMBL" id="MDZ7543901.1"/>
    </source>
</evidence>
<feature type="non-terminal residue" evidence="8">
    <location>
        <position position="1"/>
    </location>
</feature>
<keyword evidence="5 6" id="KW-0472">Membrane</keyword>
<feature type="transmembrane region" description="Helical" evidence="6">
    <location>
        <begin position="6"/>
        <end position="24"/>
    </location>
</feature>
<evidence type="ECO:0000256" key="5">
    <source>
        <dbReference type="ARBA" id="ARBA00023136"/>
    </source>
</evidence>
<gene>
    <name evidence="8" type="ORF">GNF83_22605</name>
</gene>
<evidence type="ECO:0000256" key="6">
    <source>
        <dbReference type="SAM" id="Phobius"/>
    </source>
</evidence>
<evidence type="ECO:0000256" key="2">
    <source>
        <dbReference type="ARBA" id="ARBA00022448"/>
    </source>
</evidence>
<dbReference type="InterPro" id="IPR011701">
    <property type="entry name" value="MFS"/>
</dbReference>
<dbReference type="InterPro" id="IPR036259">
    <property type="entry name" value="MFS_trans_sf"/>
</dbReference>
<dbReference type="EMBL" id="WNUR01001777">
    <property type="protein sequence ID" value="MDZ7543901.1"/>
    <property type="molecule type" value="Genomic_DNA"/>
</dbReference>
<evidence type="ECO:0000313" key="9">
    <source>
        <dbReference type="Proteomes" id="UP001288944"/>
    </source>
</evidence>
<dbReference type="Proteomes" id="UP001288944">
    <property type="component" value="Unassembled WGS sequence"/>
</dbReference>
<comment type="caution">
    <text evidence="8">The sequence shown here is derived from an EMBL/GenBank/DDBJ whole genome shotgun (WGS) entry which is preliminary data.</text>
</comment>
<feature type="transmembrane region" description="Helical" evidence="6">
    <location>
        <begin position="62"/>
        <end position="88"/>
    </location>
</feature>
<feature type="domain" description="Major facilitator superfamily (MFS) profile" evidence="7">
    <location>
        <begin position="1"/>
        <end position="129"/>
    </location>
</feature>
<dbReference type="InterPro" id="IPR020846">
    <property type="entry name" value="MFS_dom"/>
</dbReference>
<dbReference type="PANTHER" id="PTHR23514:SF13">
    <property type="entry name" value="INNER MEMBRANE PROTEIN YBJJ"/>
    <property type="match status" value="1"/>
</dbReference>
<evidence type="ECO:0000259" key="7">
    <source>
        <dbReference type="PROSITE" id="PS50850"/>
    </source>
</evidence>
<accession>A0AAW9KAV4</accession>
<proteinExistence type="predicted"/>
<feature type="non-terminal residue" evidence="8">
    <location>
        <position position="129"/>
    </location>
</feature>
<evidence type="ECO:0000256" key="1">
    <source>
        <dbReference type="ARBA" id="ARBA00004651"/>
    </source>
</evidence>
<dbReference type="InterPro" id="IPR051788">
    <property type="entry name" value="MFS_Transporter"/>
</dbReference>
<evidence type="ECO:0000256" key="4">
    <source>
        <dbReference type="ARBA" id="ARBA00022989"/>
    </source>
</evidence>
<dbReference type="GO" id="GO:0022857">
    <property type="term" value="F:transmembrane transporter activity"/>
    <property type="evidence" value="ECO:0007669"/>
    <property type="project" value="InterPro"/>
</dbReference>
<keyword evidence="2" id="KW-0813">Transport</keyword>
<name>A0AAW9KAV4_CLOPF</name>
<evidence type="ECO:0000256" key="3">
    <source>
        <dbReference type="ARBA" id="ARBA00022692"/>
    </source>
</evidence>
<comment type="subcellular location">
    <subcellularLocation>
        <location evidence="1">Cell membrane</location>
        <topology evidence="1">Multi-pass membrane protein</topology>
    </subcellularLocation>
</comment>